<dbReference type="EMBL" id="CAGS01000464">
    <property type="protein sequence ID" value="CCF85567.1"/>
    <property type="molecule type" value="Genomic_DNA"/>
</dbReference>
<dbReference type="OrthoDB" id="9797478at2"/>
<dbReference type="InterPro" id="IPR010982">
    <property type="entry name" value="Lambda_DNA-bd_dom_sf"/>
</dbReference>
<dbReference type="Gene3D" id="1.10.260.40">
    <property type="entry name" value="lambda repressor-like DNA-binding domains"/>
    <property type="match status" value="1"/>
</dbReference>
<dbReference type="SUPFAM" id="SSF47413">
    <property type="entry name" value="lambda repressor-like DNA-binding domains"/>
    <property type="match status" value="1"/>
</dbReference>
<dbReference type="Pfam" id="PF13744">
    <property type="entry name" value="HTH_37"/>
    <property type="match status" value="1"/>
</dbReference>
<dbReference type="InterPro" id="IPR001387">
    <property type="entry name" value="Cro/C1-type_HTH"/>
</dbReference>
<dbReference type="InterPro" id="IPR039554">
    <property type="entry name" value="HigA2-like_HTH"/>
</dbReference>
<sequence length="109" mass="12460">MAKNFQILRDQVRSDPVRRERVAQRKRAITLALALAELRKCQEVTQQEMAERLAVSQANVSRIEHQDDLYLSTLEDYVAALGGKLEVTAVFPEQRVTLLDPQRLAAFPR</sequence>
<proteinExistence type="predicted"/>
<feature type="domain" description="HTH cro/C1-type" evidence="1">
    <location>
        <begin position="35"/>
        <end position="64"/>
    </location>
</feature>
<gene>
    <name evidence="2" type="ORF">NITHO_5160011</name>
</gene>
<evidence type="ECO:0000259" key="1">
    <source>
        <dbReference type="PROSITE" id="PS50943"/>
    </source>
</evidence>
<reference evidence="2 3" key="1">
    <citation type="journal article" date="2012" name="ISME J.">
        <title>Nitrification expanded: discovery, physiology and genomics of a nitrite-oxidizing bacterium from the phylum Chloroflexi.</title>
        <authorList>
            <person name="Sorokin D.Y."/>
            <person name="Lucker S."/>
            <person name="Vejmelkova D."/>
            <person name="Kostrikina N.A."/>
            <person name="Kleerebezem R."/>
            <person name="Rijpstra W.I."/>
            <person name="Damste J.S."/>
            <person name="Le Paslier D."/>
            <person name="Muyzer G."/>
            <person name="Wagner M."/>
            <person name="van Loosdrecht M.C."/>
            <person name="Daims H."/>
        </authorList>
    </citation>
    <scope>NUCLEOTIDE SEQUENCE [LARGE SCALE GENOMIC DNA]</scope>
    <source>
        <strain evidence="3">none</strain>
    </source>
</reference>
<dbReference type="GO" id="GO:0003677">
    <property type="term" value="F:DNA binding"/>
    <property type="evidence" value="ECO:0007669"/>
    <property type="project" value="InterPro"/>
</dbReference>
<organism evidence="2 3">
    <name type="scientific">Nitrolancea hollandica Lb</name>
    <dbReference type="NCBI Taxonomy" id="1129897"/>
    <lineage>
        <taxon>Bacteria</taxon>
        <taxon>Pseudomonadati</taxon>
        <taxon>Thermomicrobiota</taxon>
        <taxon>Thermomicrobia</taxon>
        <taxon>Sphaerobacterales</taxon>
        <taxon>Sphaerobacterineae</taxon>
        <taxon>Sphaerobacteraceae</taxon>
        <taxon>Nitrolancea</taxon>
    </lineage>
</organism>
<dbReference type="SMART" id="SM00530">
    <property type="entry name" value="HTH_XRE"/>
    <property type="match status" value="1"/>
</dbReference>
<dbReference type="PROSITE" id="PS50943">
    <property type="entry name" value="HTH_CROC1"/>
    <property type="match status" value="1"/>
</dbReference>
<evidence type="ECO:0000313" key="2">
    <source>
        <dbReference type="EMBL" id="CCF85567.1"/>
    </source>
</evidence>
<accession>I4ELK5</accession>
<comment type="caution">
    <text evidence="2">The sequence shown here is derived from an EMBL/GenBank/DDBJ whole genome shotgun (WGS) entry which is preliminary data.</text>
</comment>
<name>I4ELK5_9BACT</name>
<dbReference type="AlphaFoldDB" id="I4ELK5"/>
<dbReference type="CDD" id="cd00093">
    <property type="entry name" value="HTH_XRE"/>
    <property type="match status" value="1"/>
</dbReference>
<evidence type="ECO:0000313" key="3">
    <source>
        <dbReference type="Proteomes" id="UP000004221"/>
    </source>
</evidence>
<protein>
    <submittedName>
        <fullName evidence="2">Helix-turn-helix domain protein</fullName>
    </submittedName>
</protein>
<dbReference type="RefSeq" id="WP_008480559.1">
    <property type="nucleotide sequence ID" value="NZ_CAGS01000464.1"/>
</dbReference>
<keyword evidence="3" id="KW-1185">Reference proteome</keyword>
<dbReference type="Proteomes" id="UP000004221">
    <property type="component" value="Unassembled WGS sequence"/>
</dbReference>